<protein>
    <recommendedName>
        <fullName evidence="1">Elongation factor G</fullName>
    </recommendedName>
</protein>
<accession>A0A450RVJ8</accession>
<dbReference type="InterPro" id="IPR005517">
    <property type="entry name" value="Transl_elong_EFG/EF2_IV"/>
</dbReference>
<evidence type="ECO:0000256" key="2">
    <source>
        <dbReference type="ARBA" id="ARBA00022741"/>
    </source>
</evidence>
<dbReference type="InterPro" id="IPR005225">
    <property type="entry name" value="Small_GTP-bd"/>
</dbReference>
<dbReference type="InterPro" id="IPR000795">
    <property type="entry name" value="T_Tr_GTP-bd_dom"/>
</dbReference>
<evidence type="ECO:0000256" key="4">
    <source>
        <dbReference type="ARBA" id="ARBA00022917"/>
    </source>
</evidence>
<dbReference type="Pfam" id="PF14492">
    <property type="entry name" value="EFG_III"/>
    <property type="match status" value="1"/>
</dbReference>
<dbReference type="GO" id="GO:0003746">
    <property type="term" value="F:translation elongation factor activity"/>
    <property type="evidence" value="ECO:0007669"/>
    <property type="project" value="UniProtKB-KW"/>
</dbReference>
<dbReference type="SMART" id="SM00838">
    <property type="entry name" value="EFG_C"/>
    <property type="match status" value="1"/>
</dbReference>
<dbReference type="GO" id="GO:0032790">
    <property type="term" value="P:ribosome disassembly"/>
    <property type="evidence" value="ECO:0007669"/>
    <property type="project" value="TreeGrafter"/>
</dbReference>
<dbReference type="EMBL" id="CAADFA010000080">
    <property type="protein sequence ID" value="VFJ50121.1"/>
    <property type="molecule type" value="Genomic_DNA"/>
</dbReference>
<dbReference type="NCBIfam" id="TIGR00231">
    <property type="entry name" value="small_GTP"/>
    <property type="match status" value="1"/>
</dbReference>
<dbReference type="Pfam" id="PF00679">
    <property type="entry name" value="EFG_C"/>
    <property type="match status" value="1"/>
</dbReference>
<dbReference type="SUPFAM" id="SSF52540">
    <property type="entry name" value="P-loop containing nucleoside triphosphate hydrolases"/>
    <property type="match status" value="1"/>
</dbReference>
<evidence type="ECO:0000256" key="3">
    <source>
        <dbReference type="ARBA" id="ARBA00022768"/>
    </source>
</evidence>
<dbReference type="InterPro" id="IPR009000">
    <property type="entry name" value="Transl_B-barrel_sf"/>
</dbReference>
<dbReference type="Pfam" id="PF03764">
    <property type="entry name" value="EFG_IV"/>
    <property type="match status" value="1"/>
</dbReference>
<organism evidence="8">
    <name type="scientific">Candidatus Kentrum sp. FM</name>
    <dbReference type="NCBI Taxonomy" id="2126340"/>
    <lineage>
        <taxon>Bacteria</taxon>
        <taxon>Pseudomonadati</taxon>
        <taxon>Pseudomonadota</taxon>
        <taxon>Gammaproteobacteria</taxon>
        <taxon>Candidatus Kentrum</taxon>
    </lineage>
</organism>
<dbReference type="EMBL" id="CAADEZ010000005">
    <property type="protein sequence ID" value="VFJ43152.1"/>
    <property type="molecule type" value="Genomic_DNA"/>
</dbReference>
<dbReference type="InterPro" id="IPR047872">
    <property type="entry name" value="EFG_IV"/>
</dbReference>
<keyword evidence="3 8" id="KW-0251">Elongation factor</keyword>
<dbReference type="SUPFAM" id="SSF54211">
    <property type="entry name" value="Ribosomal protein S5 domain 2-like"/>
    <property type="match status" value="1"/>
</dbReference>
<dbReference type="CDD" id="cd01434">
    <property type="entry name" value="EFG_mtEFG1_IV"/>
    <property type="match status" value="1"/>
</dbReference>
<dbReference type="SMART" id="SM00889">
    <property type="entry name" value="EFG_IV"/>
    <property type="match status" value="1"/>
</dbReference>
<dbReference type="Gene3D" id="3.30.70.870">
    <property type="entry name" value="Elongation Factor G (Translational Gtpase), domain 3"/>
    <property type="match status" value="1"/>
</dbReference>
<proteinExistence type="predicted"/>
<dbReference type="Gene3D" id="3.30.70.240">
    <property type="match status" value="1"/>
</dbReference>
<dbReference type="FunFam" id="3.30.70.240:FF:000001">
    <property type="entry name" value="Elongation factor G"/>
    <property type="match status" value="1"/>
</dbReference>
<reference evidence="8" key="1">
    <citation type="submission" date="2019-02" db="EMBL/GenBank/DDBJ databases">
        <authorList>
            <person name="Gruber-Vodicka R. H."/>
            <person name="Seah K. B. B."/>
        </authorList>
    </citation>
    <scope>NUCLEOTIDE SEQUENCE</scope>
    <source>
        <strain evidence="8">BECK_BZ163</strain>
        <strain evidence="10">BECK_BZ164</strain>
        <strain evidence="9">BECK_BZ165</strain>
    </source>
</reference>
<dbReference type="Gene3D" id="2.40.30.10">
    <property type="entry name" value="Translation factors"/>
    <property type="match status" value="1"/>
</dbReference>
<evidence type="ECO:0000259" key="7">
    <source>
        <dbReference type="PROSITE" id="PS51722"/>
    </source>
</evidence>
<dbReference type="InterPro" id="IPR014721">
    <property type="entry name" value="Ribsml_uS5_D2-typ_fold_subgr"/>
</dbReference>
<evidence type="ECO:0000313" key="9">
    <source>
        <dbReference type="EMBL" id="VFJ50121.1"/>
    </source>
</evidence>
<dbReference type="Gene3D" id="3.30.230.10">
    <property type="match status" value="1"/>
</dbReference>
<dbReference type="SUPFAM" id="SSF54980">
    <property type="entry name" value="EF-G C-terminal domain-like"/>
    <property type="match status" value="2"/>
</dbReference>
<gene>
    <name evidence="8" type="ORF">BECKFM1743A_GA0114220_100059</name>
    <name evidence="10" type="ORF">BECKFM1743B_GA0114221_100777</name>
    <name evidence="9" type="ORF">BECKFM1743C_GA0114222_100807</name>
</gene>
<keyword evidence="4" id="KW-0648">Protein biosynthesis</keyword>
<dbReference type="InterPro" id="IPR035649">
    <property type="entry name" value="EFG_V"/>
</dbReference>
<dbReference type="CDD" id="cd16262">
    <property type="entry name" value="EFG_III"/>
    <property type="match status" value="1"/>
</dbReference>
<dbReference type="PANTHER" id="PTHR43261">
    <property type="entry name" value="TRANSLATION ELONGATION FACTOR G-RELATED"/>
    <property type="match status" value="1"/>
</dbReference>
<dbReference type="InterPro" id="IPR009022">
    <property type="entry name" value="EFG_III"/>
</dbReference>
<keyword evidence="2" id="KW-0547">Nucleotide-binding</keyword>
<dbReference type="PANTHER" id="PTHR43261:SF6">
    <property type="entry name" value="ELONGATION FACTOR G-LIKE PROTEIN"/>
    <property type="match status" value="1"/>
</dbReference>
<dbReference type="Pfam" id="PF00009">
    <property type="entry name" value="GTP_EFTU"/>
    <property type="match status" value="1"/>
</dbReference>
<dbReference type="GO" id="GO:0097216">
    <property type="term" value="F:guanosine tetraphosphate binding"/>
    <property type="evidence" value="ECO:0007669"/>
    <property type="project" value="UniProtKB-ARBA"/>
</dbReference>
<evidence type="ECO:0000313" key="8">
    <source>
        <dbReference type="EMBL" id="VFJ43152.1"/>
    </source>
</evidence>
<dbReference type="CDD" id="cd03713">
    <property type="entry name" value="EFG_mtEFG_C"/>
    <property type="match status" value="1"/>
</dbReference>
<feature type="domain" description="Tr-type G" evidence="7">
    <location>
        <begin position="7"/>
        <end position="265"/>
    </location>
</feature>
<dbReference type="PRINTS" id="PR00315">
    <property type="entry name" value="ELONGATNFCT"/>
</dbReference>
<dbReference type="FunFam" id="3.30.230.10:FF:000003">
    <property type="entry name" value="Elongation factor G"/>
    <property type="match status" value="1"/>
</dbReference>
<dbReference type="EMBL" id="CAADFL010000077">
    <property type="protein sequence ID" value="VFK08660.1"/>
    <property type="molecule type" value="Genomic_DNA"/>
</dbReference>
<sequence>MPNYTTFELRNIALVGHGGAGKTTLADVLLHKAGIIVTPGDVAKGTTVCDFDPQEKEHQRSLNSTLVSFDYDGKHINLIDTPGYPDFLGRAISVLPAVETAAVVVEARAGVEISGRRMMESAAKAGLCRMVIINKIDAEEIDTGDVMQQVRDTFGGQCLPLNLPAGGGSAIVDCFFAPSSDKETDFSSVSDAHTQIIEQVVEMDEELMEQYLEHGEDMEPAVLGNAFKKALREGHLIPVCFVSAQTGAGIAELLDILTKLMPNPREGNRVAFRKGKGDEAEKVTPTLDAEGNALAHVFKVSIDPFVGKLGVFRIHQGNITKDSQLFISGGRKPFKIGHLLKLRGKDTFELDAGIPGDLCAVAKVDEMTFDAVLHGSHDDDETQPPVTDAPTPMFGLAIQAKTRGDEQKLSDTLHKLDAEDPSFRIEQNASTRETVVRGLGELHLRIMLERMKERYNVEVNTRPPRIAYRETITAPAEGHHRHKKQTGGAGQFGEVFLRVEPLPRGEGFEFVDAIVGGVIPQQFIPAVEKGIRQVLESGAIAGYPVEDVRVTVYDGKYHPVDSKEVAFIAAGKKGFLDAVMKAKPIVLEPIVDIEVTVPQDNMGDVAGGLSGKRGKISGTTSLSGGMVIVSGQAPLSELEMYQSELKSMTGGAGSYTIELSHYDPVPANTQQQLMAEFKPGQEED</sequence>
<dbReference type="InterPro" id="IPR053905">
    <property type="entry name" value="EF-G-like_DII"/>
</dbReference>
<dbReference type="InterPro" id="IPR000640">
    <property type="entry name" value="EFG_V-like"/>
</dbReference>
<dbReference type="AlphaFoldDB" id="A0A450RVJ8"/>
<evidence type="ECO:0000313" key="10">
    <source>
        <dbReference type="EMBL" id="VFK08660.1"/>
    </source>
</evidence>
<keyword evidence="5" id="KW-0342">GTP-binding</keyword>
<dbReference type="GO" id="GO:0005525">
    <property type="term" value="F:GTP binding"/>
    <property type="evidence" value="ECO:0007669"/>
    <property type="project" value="UniProtKB-KW"/>
</dbReference>
<dbReference type="GO" id="GO:0003924">
    <property type="term" value="F:GTPase activity"/>
    <property type="evidence" value="ECO:0007669"/>
    <property type="project" value="InterPro"/>
</dbReference>
<dbReference type="InterPro" id="IPR041095">
    <property type="entry name" value="EFG_II"/>
</dbReference>
<dbReference type="InterPro" id="IPR027417">
    <property type="entry name" value="P-loop_NTPase"/>
</dbReference>
<dbReference type="NCBIfam" id="NF009381">
    <property type="entry name" value="PRK12740.1-5"/>
    <property type="match status" value="1"/>
</dbReference>
<comment type="function">
    <text evidence="6">Catalyzes the GTP-dependent ribosomal translocation step during translation elongation. During this step, the ribosome changes from the pre-translocational (PRE) to the post-translocational (POST) state as the newly formed A-site-bound peptidyl-tRNA and P-site-bound deacylated tRNA move to the P and E sites, respectively. Catalyzes the coordinated movement of the two tRNA molecules, the mRNA and conformational changes in the ribosome.</text>
</comment>
<dbReference type="Pfam" id="PF22042">
    <property type="entry name" value="EF-G_D2"/>
    <property type="match status" value="1"/>
</dbReference>
<dbReference type="InterPro" id="IPR035647">
    <property type="entry name" value="EFG_III/V"/>
</dbReference>
<dbReference type="Gene3D" id="3.40.50.300">
    <property type="entry name" value="P-loop containing nucleotide triphosphate hydrolases"/>
    <property type="match status" value="1"/>
</dbReference>
<dbReference type="NCBIfam" id="NF009891">
    <property type="entry name" value="PRK13351.1-1"/>
    <property type="match status" value="1"/>
</dbReference>
<evidence type="ECO:0000256" key="6">
    <source>
        <dbReference type="ARBA" id="ARBA00024731"/>
    </source>
</evidence>
<evidence type="ECO:0000256" key="1">
    <source>
        <dbReference type="ARBA" id="ARBA00017872"/>
    </source>
</evidence>
<name>A0A450RVJ8_9GAMM</name>
<dbReference type="InterPro" id="IPR020568">
    <property type="entry name" value="Ribosomal_Su5_D2-typ_SF"/>
</dbReference>
<dbReference type="SUPFAM" id="SSF50447">
    <property type="entry name" value="Translation proteins"/>
    <property type="match status" value="1"/>
</dbReference>
<evidence type="ECO:0000256" key="5">
    <source>
        <dbReference type="ARBA" id="ARBA00023134"/>
    </source>
</evidence>
<dbReference type="CDD" id="cd04170">
    <property type="entry name" value="EF-G_bact"/>
    <property type="match status" value="1"/>
</dbReference>
<dbReference type="PROSITE" id="PS51722">
    <property type="entry name" value="G_TR_2"/>
    <property type="match status" value="1"/>
</dbReference>